<comment type="caution">
    <text evidence="1">The sequence shown here is derived from an EMBL/GenBank/DDBJ whole genome shotgun (WGS) entry which is preliminary data.</text>
</comment>
<protein>
    <submittedName>
        <fullName evidence="1">Uncharacterized protein</fullName>
    </submittedName>
</protein>
<accession>A0A1F6AQW9</accession>
<proteinExistence type="predicted"/>
<evidence type="ECO:0000313" key="1">
    <source>
        <dbReference type="EMBL" id="OGG27058.1"/>
    </source>
</evidence>
<evidence type="ECO:0000313" key="2">
    <source>
        <dbReference type="Proteomes" id="UP000176609"/>
    </source>
</evidence>
<reference evidence="1 2" key="1">
    <citation type="journal article" date="2016" name="Nat. Commun.">
        <title>Thousands of microbial genomes shed light on interconnected biogeochemical processes in an aquifer system.</title>
        <authorList>
            <person name="Anantharaman K."/>
            <person name="Brown C.T."/>
            <person name="Hug L.A."/>
            <person name="Sharon I."/>
            <person name="Castelle C.J."/>
            <person name="Probst A.J."/>
            <person name="Thomas B.C."/>
            <person name="Singh A."/>
            <person name="Wilkins M.J."/>
            <person name="Karaoz U."/>
            <person name="Brodie E.L."/>
            <person name="Williams K.H."/>
            <person name="Hubbard S.S."/>
            <person name="Banfield J.F."/>
        </authorList>
    </citation>
    <scope>NUCLEOTIDE SEQUENCE [LARGE SCALE GENOMIC DNA]</scope>
</reference>
<organism evidence="1 2">
    <name type="scientific">Candidatus Gottesmanbacteria bacterium RIFCSPLOWO2_01_FULL_39_12b</name>
    <dbReference type="NCBI Taxonomy" id="1798388"/>
    <lineage>
        <taxon>Bacteria</taxon>
        <taxon>Candidatus Gottesmaniibacteriota</taxon>
    </lineage>
</organism>
<sequence length="88" mass="10156">MSYINHLPGGLAGGLSDTSFKFPDHPLMPKTTNELEGSISVLSRKHNLHKGLKRERVKPFLSWLIYFYNRKILSQRKNLRVGKTNTKF</sequence>
<dbReference type="AlphaFoldDB" id="A0A1F6AQW9"/>
<dbReference type="EMBL" id="MFJR01000007">
    <property type="protein sequence ID" value="OGG27058.1"/>
    <property type="molecule type" value="Genomic_DNA"/>
</dbReference>
<dbReference type="Proteomes" id="UP000176609">
    <property type="component" value="Unassembled WGS sequence"/>
</dbReference>
<gene>
    <name evidence="1" type="ORF">A2960_02855</name>
</gene>
<name>A0A1F6AQW9_9BACT</name>